<dbReference type="PROSITE" id="PS00094">
    <property type="entry name" value="C5_MTASE_1"/>
    <property type="match status" value="1"/>
</dbReference>
<dbReference type="PRINTS" id="PR00105">
    <property type="entry name" value="C5METTRFRASE"/>
</dbReference>
<proteinExistence type="inferred from homology"/>
<evidence type="ECO:0000256" key="4">
    <source>
        <dbReference type="ARBA" id="ARBA00022747"/>
    </source>
</evidence>
<dbReference type="SUPFAM" id="SSF53335">
    <property type="entry name" value="S-adenosyl-L-methionine-dependent methyltransferases"/>
    <property type="match status" value="1"/>
</dbReference>
<dbReference type="PANTHER" id="PTHR10629:SF52">
    <property type="entry name" value="DNA (CYTOSINE-5)-METHYLTRANSFERASE 1"/>
    <property type="match status" value="1"/>
</dbReference>
<protein>
    <recommendedName>
        <fullName evidence="8">Cytosine-specific methyltransferase</fullName>
        <ecNumber evidence="8">2.1.1.37</ecNumber>
    </recommendedName>
</protein>
<keyword evidence="2 6" id="KW-0808">Transferase</keyword>
<dbReference type="Proteomes" id="UP000199382">
    <property type="component" value="Unassembled WGS sequence"/>
</dbReference>
<dbReference type="PROSITE" id="PS51679">
    <property type="entry name" value="SAM_MT_C5"/>
    <property type="match status" value="1"/>
</dbReference>
<dbReference type="AlphaFoldDB" id="A0A1G8UY34"/>
<organism evidence="10 11">
    <name type="scientific">Aliiruegeria lutimaris</name>
    <dbReference type="NCBI Taxonomy" id="571298"/>
    <lineage>
        <taxon>Bacteria</taxon>
        <taxon>Pseudomonadati</taxon>
        <taxon>Pseudomonadota</taxon>
        <taxon>Alphaproteobacteria</taxon>
        <taxon>Rhodobacterales</taxon>
        <taxon>Roseobacteraceae</taxon>
        <taxon>Aliiruegeria</taxon>
    </lineage>
</organism>
<keyword evidence="1 6" id="KW-0489">Methyltransferase</keyword>
<dbReference type="RefSeq" id="WP_212635069.1">
    <property type="nucleotide sequence ID" value="NZ_FNEK01000020.1"/>
</dbReference>
<dbReference type="PANTHER" id="PTHR10629">
    <property type="entry name" value="CYTOSINE-SPECIFIC METHYLTRANSFERASE"/>
    <property type="match status" value="1"/>
</dbReference>
<dbReference type="Gene3D" id="3.40.50.150">
    <property type="entry name" value="Vaccinia Virus protein VP39"/>
    <property type="match status" value="1"/>
</dbReference>
<keyword evidence="3 6" id="KW-0949">S-adenosyl-L-methionine</keyword>
<accession>A0A1G8UY34</accession>
<dbReference type="Gene3D" id="3.90.120.10">
    <property type="entry name" value="DNA Methylase, subunit A, domain 2"/>
    <property type="match status" value="1"/>
</dbReference>
<evidence type="ECO:0000256" key="5">
    <source>
        <dbReference type="ARBA" id="ARBA00047422"/>
    </source>
</evidence>
<feature type="active site" evidence="6">
    <location>
        <position position="140"/>
    </location>
</feature>
<comment type="similarity">
    <text evidence="6 7">Belongs to the class I-like SAM-binding methyltransferase superfamily. C5-methyltransferase family.</text>
</comment>
<dbReference type="NCBIfam" id="TIGR00675">
    <property type="entry name" value="dcm"/>
    <property type="match status" value="1"/>
</dbReference>
<dbReference type="InterPro" id="IPR001525">
    <property type="entry name" value="C5_MeTfrase"/>
</dbReference>
<evidence type="ECO:0000256" key="1">
    <source>
        <dbReference type="ARBA" id="ARBA00022603"/>
    </source>
</evidence>
<evidence type="ECO:0000313" key="11">
    <source>
        <dbReference type="Proteomes" id="UP000199382"/>
    </source>
</evidence>
<evidence type="ECO:0000256" key="8">
    <source>
        <dbReference type="RuleBase" id="RU000417"/>
    </source>
</evidence>
<dbReference type="GO" id="GO:0003677">
    <property type="term" value="F:DNA binding"/>
    <property type="evidence" value="ECO:0007669"/>
    <property type="project" value="TreeGrafter"/>
</dbReference>
<name>A0A1G8UY34_9RHOB</name>
<dbReference type="InterPro" id="IPR029063">
    <property type="entry name" value="SAM-dependent_MTases_sf"/>
</dbReference>
<evidence type="ECO:0000256" key="7">
    <source>
        <dbReference type="RuleBase" id="RU000416"/>
    </source>
</evidence>
<dbReference type="GO" id="GO:0032259">
    <property type="term" value="P:methylation"/>
    <property type="evidence" value="ECO:0007669"/>
    <property type="project" value="UniProtKB-KW"/>
</dbReference>
<evidence type="ECO:0000256" key="9">
    <source>
        <dbReference type="SAM" id="MobiDB-lite"/>
    </source>
</evidence>
<gene>
    <name evidence="10" type="ORF">SAMN04488026_102022</name>
</gene>
<evidence type="ECO:0000256" key="6">
    <source>
        <dbReference type="PROSITE-ProRule" id="PRU01016"/>
    </source>
</evidence>
<feature type="region of interest" description="Disordered" evidence="9">
    <location>
        <begin position="1"/>
        <end position="25"/>
    </location>
</feature>
<evidence type="ECO:0000313" key="10">
    <source>
        <dbReference type="EMBL" id="SDJ58721.1"/>
    </source>
</evidence>
<dbReference type="GO" id="GO:0009307">
    <property type="term" value="P:DNA restriction-modification system"/>
    <property type="evidence" value="ECO:0007669"/>
    <property type="project" value="UniProtKB-KW"/>
</dbReference>
<reference evidence="10 11" key="1">
    <citation type="submission" date="2016-10" db="EMBL/GenBank/DDBJ databases">
        <authorList>
            <person name="de Groot N.N."/>
        </authorList>
    </citation>
    <scope>NUCLEOTIDE SEQUENCE [LARGE SCALE GENOMIC DNA]</scope>
    <source>
        <strain evidence="10 11">DSM 25294</strain>
    </source>
</reference>
<dbReference type="GO" id="GO:0003886">
    <property type="term" value="F:DNA (cytosine-5-)-methyltransferase activity"/>
    <property type="evidence" value="ECO:0007669"/>
    <property type="project" value="UniProtKB-EC"/>
</dbReference>
<dbReference type="EMBL" id="FNEK01000020">
    <property type="protein sequence ID" value="SDJ58721.1"/>
    <property type="molecule type" value="Genomic_DNA"/>
</dbReference>
<dbReference type="InterPro" id="IPR018117">
    <property type="entry name" value="C5_DNA_meth_AS"/>
</dbReference>
<evidence type="ECO:0000256" key="2">
    <source>
        <dbReference type="ARBA" id="ARBA00022679"/>
    </source>
</evidence>
<comment type="catalytic activity">
    <reaction evidence="5 8">
        <text>a 2'-deoxycytidine in DNA + S-adenosyl-L-methionine = a 5-methyl-2'-deoxycytidine in DNA + S-adenosyl-L-homocysteine + H(+)</text>
        <dbReference type="Rhea" id="RHEA:13681"/>
        <dbReference type="Rhea" id="RHEA-COMP:11369"/>
        <dbReference type="Rhea" id="RHEA-COMP:11370"/>
        <dbReference type="ChEBI" id="CHEBI:15378"/>
        <dbReference type="ChEBI" id="CHEBI:57856"/>
        <dbReference type="ChEBI" id="CHEBI:59789"/>
        <dbReference type="ChEBI" id="CHEBI:85452"/>
        <dbReference type="ChEBI" id="CHEBI:85454"/>
        <dbReference type="EC" id="2.1.1.37"/>
    </reaction>
</comment>
<sequence>MNNLPDNTSFQGVEVDDADNPTREGGGDRLLSMVDLFAGCGGLSLGFENSGFTPVFVNELNDDARATYLANRHHSLGGMRFAENEDLHCKDAHELVDNRLCKLEADLAALPELGYSKERARTWSKGGGSNIDVLAGGPPCQGFSGIGIRRSYDVDKKELPSNQLYEQMAHIIEELRPRIFLFENVRGLLHAKWTKSGGELIFPDVLKCFRAIPGYEVRWSLVHAKDYGVPQNRPRVLVVGIRNDVFEACSFLEPTTFNGADVLRKGDAVEAGFLPAPRANSFPHLEELLGDLVDPEVDALLRSGEYPRGKLETFAYPSPKPLTGIQRRLRAKPSWMRGKKLVLTEQEYSRHNRRVVAKFIAMHANNGEIPAEFKTKKFAQKLLPASWGNGEPTITATSLPDDYVHFSQPRVPTVREWARLQLFPDWYQFRGKRTTGGLRRAGNPREGVFDREVPKYTQIGNAVPVGLAEAVSAHFRRILEEAVG</sequence>
<keyword evidence="4" id="KW-0680">Restriction system</keyword>
<keyword evidence="11" id="KW-1185">Reference proteome</keyword>
<dbReference type="GO" id="GO:0044027">
    <property type="term" value="P:negative regulation of gene expression via chromosomal CpG island methylation"/>
    <property type="evidence" value="ECO:0007669"/>
    <property type="project" value="TreeGrafter"/>
</dbReference>
<feature type="compositionally biased region" description="Polar residues" evidence="9">
    <location>
        <begin position="1"/>
        <end position="11"/>
    </location>
</feature>
<dbReference type="EC" id="2.1.1.37" evidence="8"/>
<dbReference type="Pfam" id="PF00145">
    <property type="entry name" value="DNA_methylase"/>
    <property type="match status" value="2"/>
</dbReference>
<dbReference type="InterPro" id="IPR050390">
    <property type="entry name" value="C5-Methyltransferase"/>
</dbReference>
<dbReference type="STRING" id="571298.SAMN04488026_102022"/>
<evidence type="ECO:0000256" key="3">
    <source>
        <dbReference type="ARBA" id="ARBA00022691"/>
    </source>
</evidence>